<sequence>MSKISHLLAMLLSLSSIPFFFQTATDFSIYNLSSFINASHHSSECTFKNKEQWRKEK</sequence>
<dbReference type="EnsemblPlants" id="Solyc08g067350.1.1">
    <property type="protein sequence ID" value="Solyc08g067350.1.1.1"/>
    <property type="gene ID" value="Solyc08g067350.1"/>
</dbReference>
<reference evidence="2" key="2">
    <citation type="submission" date="2019-01" db="UniProtKB">
        <authorList>
            <consortium name="EnsemblPlants"/>
        </authorList>
    </citation>
    <scope>IDENTIFICATION</scope>
    <source>
        <strain evidence="2">cv. Heinz 1706</strain>
    </source>
</reference>
<feature type="chain" id="PRO_5018634839" evidence="1">
    <location>
        <begin position="17"/>
        <end position="57"/>
    </location>
</feature>
<evidence type="ECO:0000313" key="2">
    <source>
        <dbReference type="EnsemblPlants" id="Solyc08g067350.1.1.1"/>
    </source>
</evidence>
<evidence type="ECO:0000313" key="3">
    <source>
        <dbReference type="Proteomes" id="UP000004994"/>
    </source>
</evidence>
<feature type="signal peptide" evidence="1">
    <location>
        <begin position="1"/>
        <end position="16"/>
    </location>
</feature>
<evidence type="ECO:0000256" key="1">
    <source>
        <dbReference type="SAM" id="SignalP"/>
    </source>
</evidence>
<dbReference type="AlphaFoldDB" id="A0A3Q7HP80"/>
<organism evidence="2">
    <name type="scientific">Solanum lycopersicum</name>
    <name type="common">Tomato</name>
    <name type="synonym">Lycopersicon esculentum</name>
    <dbReference type="NCBI Taxonomy" id="4081"/>
    <lineage>
        <taxon>Eukaryota</taxon>
        <taxon>Viridiplantae</taxon>
        <taxon>Streptophyta</taxon>
        <taxon>Embryophyta</taxon>
        <taxon>Tracheophyta</taxon>
        <taxon>Spermatophyta</taxon>
        <taxon>Magnoliopsida</taxon>
        <taxon>eudicotyledons</taxon>
        <taxon>Gunneridae</taxon>
        <taxon>Pentapetalae</taxon>
        <taxon>asterids</taxon>
        <taxon>lamiids</taxon>
        <taxon>Solanales</taxon>
        <taxon>Solanaceae</taxon>
        <taxon>Solanoideae</taxon>
        <taxon>Solaneae</taxon>
        <taxon>Solanum</taxon>
        <taxon>Solanum subgen. Lycopersicon</taxon>
    </lineage>
</organism>
<keyword evidence="3" id="KW-1185">Reference proteome</keyword>
<name>A0A3Q7HP80_SOLLC</name>
<reference evidence="2" key="1">
    <citation type="journal article" date="2012" name="Nature">
        <title>The tomato genome sequence provides insights into fleshy fruit evolution.</title>
        <authorList>
            <consortium name="Tomato Genome Consortium"/>
        </authorList>
    </citation>
    <scope>NUCLEOTIDE SEQUENCE [LARGE SCALE GENOMIC DNA]</scope>
    <source>
        <strain evidence="2">cv. Heinz 1706</strain>
    </source>
</reference>
<dbReference type="Proteomes" id="UP000004994">
    <property type="component" value="Chromosome 8"/>
</dbReference>
<proteinExistence type="predicted"/>
<protein>
    <submittedName>
        <fullName evidence="2">Uncharacterized protein</fullName>
    </submittedName>
</protein>
<accession>A0A3Q7HP80</accession>
<dbReference type="InParanoid" id="A0A3Q7HP80"/>
<dbReference type="Gramene" id="Solyc08g067350.1.1">
    <property type="protein sequence ID" value="Solyc08g067350.1.1.1"/>
    <property type="gene ID" value="Solyc08g067350.1"/>
</dbReference>
<keyword evidence="1" id="KW-0732">Signal</keyword>
<dbReference type="PaxDb" id="4081-Solyc08g067350.1.1"/>